<dbReference type="PANTHER" id="PTHR10316">
    <property type="entry name" value="MEMBRANE ASSOCIATED GUANYLATE KINASE-RELATED"/>
    <property type="match status" value="1"/>
</dbReference>
<dbReference type="GO" id="GO:0030425">
    <property type="term" value="C:dendrite"/>
    <property type="evidence" value="ECO:0007669"/>
    <property type="project" value="TreeGrafter"/>
</dbReference>
<keyword evidence="1" id="KW-0418">Kinase</keyword>
<dbReference type="GO" id="GO:0031697">
    <property type="term" value="F:beta-1 adrenergic receptor binding"/>
    <property type="evidence" value="ECO:0007669"/>
    <property type="project" value="TreeGrafter"/>
</dbReference>
<dbReference type="GO" id="GO:0016301">
    <property type="term" value="F:kinase activity"/>
    <property type="evidence" value="ECO:0007669"/>
    <property type="project" value="UniProtKB-KW"/>
</dbReference>
<dbReference type="GO" id="GO:0005911">
    <property type="term" value="C:cell-cell junction"/>
    <property type="evidence" value="ECO:0007669"/>
    <property type="project" value="TreeGrafter"/>
</dbReference>
<dbReference type="Proteomes" id="UP001279410">
    <property type="component" value="Unassembled WGS sequence"/>
</dbReference>
<dbReference type="AlphaFoldDB" id="A0AAD3MX51"/>
<reference evidence="1" key="1">
    <citation type="submission" date="2022-08" db="EMBL/GenBank/DDBJ databases">
        <title>Genome sequencing of akame (Lates japonicus).</title>
        <authorList>
            <person name="Hashiguchi Y."/>
            <person name="Takahashi H."/>
        </authorList>
    </citation>
    <scope>NUCLEOTIDE SEQUENCE</scope>
    <source>
        <strain evidence="1">Kochi</strain>
    </source>
</reference>
<name>A0AAD3MX51_LATJO</name>
<proteinExistence type="predicted"/>
<keyword evidence="1" id="KW-0808">Transferase</keyword>
<gene>
    <name evidence="1" type="ORF">AKAME5_002907800</name>
</gene>
<dbReference type="GO" id="GO:0043113">
    <property type="term" value="P:receptor clustering"/>
    <property type="evidence" value="ECO:0007669"/>
    <property type="project" value="TreeGrafter"/>
</dbReference>
<dbReference type="EMBL" id="BRZM01005082">
    <property type="protein sequence ID" value="GLD61541.1"/>
    <property type="molecule type" value="Genomic_DNA"/>
</dbReference>
<organism evidence="1 2">
    <name type="scientific">Lates japonicus</name>
    <name type="common">Japanese lates</name>
    <dbReference type="NCBI Taxonomy" id="270547"/>
    <lineage>
        <taxon>Eukaryota</taxon>
        <taxon>Metazoa</taxon>
        <taxon>Chordata</taxon>
        <taxon>Craniata</taxon>
        <taxon>Vertebrata</taxon>
        <taxon>Euteleostomi</taxon>
        <taxon>Actinopterygii</taxon>
        <taxon>Neopterygii</taxon>
        <taxon>Teleostei</taxon>
        <taxon>Neoteleostei</taxon>
        <taxon>Acanthomorphata</taxon>
        <taxon>Carangaria</taxon>
        <taxon>Carangaria incertae sedis</taxon>
        <taxon>Centropomidae</taxon>
        <taxon>Lates</taxon>
    </lineage>
</organism>
<dbReference type="GO" id="GO:0005886">
    <property type="term" value="C:plasma membrane"/>
    <property type="evidence" value="ECO:0007669"/>
    <property type="project" value="GOC"/>
</dbReference>
<dbReference type="GO" id="GO:0007165">
    <property type="term" value="P:signal transduction"/>
    <property type="evidence" value="ECO:0007669"/>
    <property type="project" value="TreeGrafter"/>
</dbReference>
<dbReference type="PANTHER" id="PTHR10316:SF78">
    <property type="entry name" value="MEMBRANE-ASSOCIATED GUANYLATE KINASE, WW AND PDZ DOMAIN-CONTAINING PROTEIN 2 ISOFORM X1"/>
    <property type="match status" value="1"/>
</dbReference>
<dbReference type="GO" id="GO:0046332">
    <property type="term" value="F:SMAD binding"/>
    <property type="evidence" value="ECO:0007669"/>
    <property type="project" value="TreeGrafter"/>
</dbReference>
<dbReference type="GO" id="GO:0070699">
    <property type="term" value="F:type II activin receptor binding"/>
    <property type="evidence" value="ECO:0007669"/>
    <property type="project" value="TreeGrafter"/>
</dbReference>
<keyword evidence="2" id="KW-1185">Reference proteome</keyword>
<protein>
    <submittedName>
        <fullName evidence="1">Membrane-associated guanylate kinase, WW and PDZ domain-containing protein 2-like isoform X6</fullName>
    </submittedName>
</protein>
<accession>A0AAD3MX51</accession>
<evidence type="ECO:0000313" key="1">
    <source>
        <dbReference type="EMBL" id="GLD61541.1"/>
    </source>
</evidence>
<sequence length="226" mass="24015">MGLGVRTCSVGPQAVPVLSVPVRSMLYVTGRGRREAGGGVGHLRFGWEEVAVGCGGRPGSEAGGQEAVGRVGVVGQGGEASPGGREASSHSIQWAIHPAGDGCMHLGQQSMSPPPFLWWPHCGWGSLTDGVLVASEAAWSDPMRCYSRRIVAGNRKVTCVVTSVVSARSVTGSWGSCDRGVVDKDLRHYLNLRFSKGSVDHDHQQIIRDNLYLRTVPSPFPSPLLF</sequence>
<dbReference type="GO" id="GO:0005737">
    <property type="term" value="C:cytoplasm"/>
    <property type="evidence" value="ECO:0007669"/>
    <property type="project" value="TreeGrafter"/>
</dbReference>
<evidence type="ECO:0000313" key="2">
    <source>
        <dbReference type="Proteomes" id="UP001279410"/>
    </source>
</evidence>
<dbReference type="GO" id="GO:0030159">
    <property type="term" value="F:signaling receptor complex adaptor activity"/>
    <property type="evidence" value="ECO:0007669"/>
    <property type="project" value="TreeGrafter"/>
</dbReference>
<comment type="caution">
    <text evidence="1">The sequence shown here is derived from an EMBL/GenBank/DDBJ whole genome shotgun (WGS) entry which is preliminary data.</text>
</comment>